<proteinExistence type="predicted"/>
<dbReference type="InParanoid" id="A7S1W2"/>
<dbReference type="AlphaFoldDB" id="A7S1W2"/>
<sequence>NACRNGGTPHAGRCGCRAGFTGTCCEHGKNACENGGTPISGRCKCRAGYKGTCCEKGKAKNGVSCNDGNACTRADTCRNGICT</sequence>
<evidence type="ECO:0000313" key="1">
    <source>
        <dbReference type="EMBL" id="EDO42307.1"/>
    </source>
</evidence>
<reference evidence="1 2" key="1">
    <citation type="journal article" date="2007" name="Science">
        <title>Sea anemone genome reveals ancestral eumetazoan gene repertoire and genomic organization.</title>
        <authorList>
            <person name="Putnam N.H."/>
            <person name="Srivastava M."/>
            <person name="Hellsten U."/>
            <person name="Dirks B."/>
            <person name="Chapman J."/>
            <person name="Salamov A."/>
            <person name="Terry A."/>
            <person name="Shapiro H."/>
            <person name="Lindquist E."/>
            <person name="Kapitonov V.V."/>
            <person name="Jurka J."/>
            <person name="Genikhovich G."/>
            <person name="Grigoriev I.V."/>
            <person name="Lucas S.M."/>
            <person name="Steele R.E."/>
            <person name="Finnerty J.R."/>
            <person name="Technau U."/>
            <person name="Martindale M.Q."/>
            <person name="Rokhsar D.S."/>
        </authorList>
    </citation>
    <scope>NUCLEOTIDE SEQUENCE [LARGE SCALE GENOMIC DNA]</scope>
    <source>
        <strain evidence="2">CH2 X CH6</strain>
    </source>
</reference>
<dbReference type="Proteomes" id="UP000001593">
    <property type="component" value="Unassembled WGS sequence"/>
</dbReference>
<protein>
    <submittedName>
        <fullName evidence="1">Uncharacterized protein</fullName>
    </submittedName>
</protein>
<evidence type="ECO:0000313" key="2">
    <source>
        <dbReference type="Proteomes" id="UP000001593"/>
    </source>
</evidence>
<feature type="non-terminal residue" evidence="1">
    <location>
        <position position="1"/>
    </location>
</feature>
<accession>A7S1W2</accession>
<name>A7S1W2_NEMVE</name>
<keyword evidence="2" id="KW-1185">Reference proteome</keyword>
<organism evidence="1 2">
    <name type="scientific">Nematostella vectensis</name>
    <name type="common">Starlet sea anemone</name>
    <dbReference type="NCBI Taxonomy" id="45351"/>
    <lineage>
        <taxon>Eukaryota</taxon>
        <taxon>Metazoa</taxon>
        <taxon>Cnidaria</taxon>
        <taxon>Anthozoa</taxon>
        <taxon>Hexacorallia</taxon>
        <taxon>Actiniaria</taxon>
        <taxon>Edwardsiidae</taxon>
        <taxon>Nematostella</taxon>
    </lineage>
</organism>
<dbReference type="HOGENOM" id="CLU_2549552_0_0_1"/>
<gene>
    <name evidence="1" type="ORF">NEMVEDRAFT_v1g53782</name>
</gene>
<dbReference type="PhylomeDB" id="A7S1W2"/>
<dbReference type="EMBL" id="DS469566">
    <property type="protein sequence ID" value="EDO42307.1"/>
    <property type="molecule type" value="Genomic_DNA"/>
</dbReference>
<feature type="non-terminal residue" evidence="1">
    <location>
        <position position="83"/>
    </location>
</feature>
<dbReference type="Gene3D" id="2.10.25.10">
    <property type="entry name" value="Laminin"/>
    <property type="match status" value="1"/>
</dbReference>